<reference evidence="2 3" key="1">
    <citation type="submission" date="2016-01" db="EMBL/GenBank/DDBJ databases">
        <title>Janibacter melonis strain CD11_4 genome sequencing and assembly.</title>
        <authorList>
            <person name="Nair G.R."/>
            <person name="Kaur G."/>
            <person name="Chander A.M."/>
            <person name="Mayilraj S."/>
        </authorList>
    </citation>
    <scope>NUCLEOTIDE SEQUENCE [LARGE SCALE GENOMIC DNA]</scope>
    <source>
        <strain evidence="2 3">CD11-4</strain>
    </source>
</reference>
<comment type="caution">
    <text evidence="2">The sequence shown here is derived from an EMBL/GenBank/DDBJ whole genome shotgun (WGS) entry which is preliminary data.</text>
</comment>
<dbReference type="RefSeq" id="WP_068273559.1">
    <property type="nucleotide sequence ID" value="NZ_LQZG01000002.1"/>
</dbReference>
<gene>
    <name evidence="2" type="ORF">AWH69_07155</name>
</gene>
<feature type="compositionally biased region" description="Basic and acidic residues" evidence="1">
    <location>
        <begin position="91"/>
        <end position="100"/>
    </location>
</feature>
<evidence type="ECO:0000313" key="2">
    <source>
        <dbReference type="EMBL" id="OAB87810.1"/>
    </source>
</evidence>
<dbReference type="EMBL" id="LQZG01000002">
    <property type="protein sequence ID" value="OAB87810.1"/>
    <property type="molecule type" value="Genomic_DNA"/>
</dbReference>
<sequence length="100" mass="10289">MPGHPEPQRLTELATEVGGLGRLARAAGEELLDSLVMVGDHGTQRVVDDAVDALVSALRGVDAECAELAYVLGSTGTRGEAGRAPSSAAGRAEDHAREAR</sequence>
<proteinExistence type="predicted"/>
<keyword evidence="3" id="KW-1185">Reference proteome</keyword>
<dbReference type="STRING" id="262209.AWH69_07155"/>
<feature type="region of interest" description="Disordered" evidence="1">
    <location>
        <begin position="74"/>
        <end position="100"/>
    </location>
</feature>
<evidence type="ECO:0000256" key="1">
    <source>
        <dbReference type="SAM" id="MobiDB-lite"/>
    </source>
</evidence>
<name>A0A176QDU1_9MICO</name>
<dbReference type="AlphaFoldDB" id="A0A176QDU1"/>
<evidence type="ECO:0000313" key="3">
    <source>
        <dbReference type="Proteomes" id="UP000076976"/>
    </source>
</evidence>
<protein>
    <submittedName>
        <fullName evidence="2">Uncharacterized protein</fullName>
    </submittedName>
</protein>
<accession>A0A176QDU1</accession>
<dbReference type="Proteomes" id="UP000076976">
    <property type="component" value="Unassembled WGS sequence"/>
</dbReference>
<organism evidence="2 3">
    <name type="scientific">Janibacter melonis</name>
    <dbReference type="NCBI Taxonomy" id="262209"/>
    <lineage>
        <taxon>Bacteria</taxon>
        <taxon>Bacillati</taxon>
        <taxon>Actinomycetota</taxon>
        <taxon>Actinomycetes</taxon>
        <taxon>Micrococcales</taxon>
        <taxon>Intrasporangiaceae</taxon>
        <taxon>Janibacter</taxon>
    </lineage>
</organism>